<gene>
    <name evidence="2" type="ordered locus">SBI_01480</name>
</gene>
<protein>
    <submittedName>
        <fullName evidence="2">Uncharacterized protein</fullName>
    </submittedName>
</protein>
<evidence type="ECO:0000256" key="1">
    <source>
        <dbReference type="SAM" id="MobiDB-lite"/>
    </source>
</evidence>
<accession>D7CDT6</accession>
<proteinExistence type="predicted"/>
<organism evidence="2 3">
    <name type="scientific">Streptomyces bingchenggensis (strain BCW-1)</name>
    <dbReference type="NCBI Taxonomy" id="749414"/>
    <lineage>
        <taxon>Bacteria</taxon>
        <taxon>Bacillati</taxon>
        <taxon>Actinomycetota</taxon>
        <taxon>Actinomycetes</taxon>
        <taxon>Kitasatosporales</taxon>
        <taxon>Streptomycetaceae</taxon>
        <taxon>Streptomyces</taxon>
    </lineage>
</organism>
<sequence>MRGFSVNRGPDQGAGGIAVHGQLRQAGERPCVVGDLAGLADVDDGGEGFNHGVLVVVEVEGLHTNEPMTALPGSELHTARGQTPMHPGPSAAP</sequence>
<dbReference type="KEGG" id="sbh:SBI_01480"/>
<name>D7CDT6_STRBB</name>
<dbReference type="EMBL" id="CP002047">
    <property type="protein sequence ID" value="ADI04601.1"/>
    <property type="molecule type" value="Genomic_DNA"/>
</dbReference>
<feature type="region of interest" description="Disordered" evidence="1">
    <location>
        <begin position="66"/>
        <end position="93"/>
    </location>
</feature>
<evidence type="ECO:0000313" key="2">
    <source>
        <dbReference type="EMBL" id="ADI04601.1"/>
    </source>
</evidence>
<keyword evidence="3" id="KW-1185">Reference proteome</keyword>
<dbReference type="PATRIC" id="fig|749414.3.peg.1516"/>
<evidence type="ECO:0000313" key="3">
    <source>
        <dbReference type="Proteomes" id="UP000000377"/>
    </source>
</evidence>
<dbReference type="Proteomes" id="UP000000377">
    <property type="component" value="Chromosome"/>
</dbReference>
<dbReference type="AlphaFoldDB" id="D7CDT6"/>
<reference evidence="2 3" key="1">
    <citation type="journal article" date="2010" name="J. Bacteriol.">
        <title>Genome sequence of the milbemycin-producing bacterium Streptomyces bingchenggensis.</title>
        <authorList>
            <person name="Wang X.J."/>
            <person name="Yan Y.J."/>
            <person name="Zhang B."/>
            <person name="An J."/>
            <person name="Wang J.J."/>
            <person name="Tian J."/>
            <person name="Jiang L."/>
            <person name="Chen Y.H."/>
            <person name="Huang S.X."/>
            <person name="Yin M."/>
            <person name="Zhang J."/>
            <person name="Gao A.L."/>
            <person name="Liu C.X."/>
            <person name="Zhu Z.X."/>
            <person name="Xiang W.S."/>
        </authorList>
    </citation>
    <scope>NUCLEOTIDE SEQUENCE [LARGE SCALE GENOMIC DNA]</scope>
    <source>
        <strain evidence="2 3">BCW-1</strain>
    </source>
</reference>
<dbReference type="HOGENOM" id="CLU_2398217_0_0_11"/>